<organism evidence="1 2">
    <name type="scientific">Gossypium schwendimanii</name>
    <name type="common">Cotton</name>
    <dbReference type="NCBI Taxonomy" id="34291"/>
    <lineage>
        <taxon>Eukaryota</taxon>
        <taxon>Viridiplantae</taxon>
        <taxon>Streptophyta</taxon>
        <taxon>Embryophyta</taxon>
        <taxon>Tracheophyta</taxon>
        <taxon>Spermatophyta</taxon>
        <taxon>Magnoliopsida</taxon>
        <taxon>eudicotyledons</taxon>
        <taxon>Gunneridae</taxon>
        <taxon>Pentapetalae</taxon>
        <taxon>rosids</taxon>
        <taxon>malvids</taxon>
        <taxon>Malvales</taxon>
        <taxon>Malvaceae</taxon>
        <taxon>Malvoideae</taxon>
        <taxon>Gossypium</taxon>
    </lineage>
</organism>
<dbReference type="AlphaFoldDB" id="A0A7J9N5N8"/>
<proteinExistence type="predicted"/>
<reference evidence="1 2" key="1">
    <citation type="journal article" date="2019" name="Genome Biol. Evol.">
        <title>Insights into the evolution of the New World diploid cottons (Gossypium, subgenus Houzingenia) based on genome sequencing.</title>
        <authorList>
            <person name="Grover C.E."/>
            <person name="Arick M.A. 2nd"/>
            <person name="Thrash A."/>
            <person name="Conover J.L."/>
            <person name="Sanders W.S."/>
            <person name="Peterson D.G."/>
            <person name="Frelichowski J.E."/>
            <person name="Scheffler J.A."/>
            <person name="Scheffler B.E."/>
            <person name="Wendel J.F."/>
        </authorList>
    </citation>
    <scope>NUCLEOTIDE SEQUENCE [LARGE SCALE GENOMIC DNA]</scope>
    <source>
        <strain evidence="1">1</strain>
        <tissue evidence="1">Leaf</tissue>
    </source>
</reference>
<evidence type="ECO:0000313" key="1">
    <source>
        <dbReference type="EMBL" id="MBA0878540.1"/>
    </source>
</evidence>
<gene>
    <name evidence="1" type="ORF">Goshw_007525</name>
</gene>
<name>A0A7J9N5N8_GOSSC</name>
<comment type="caution">
    <text evidence="1">The sequence shown here is derived from an EMBL/GenBank/DDBJ whole genome shotgun (WGS) entry which is preliminary data.</text>
</comment>
<sequence>MCGATRPSGTIRQVMLDYLPLLKIYNFYWTNGRKHK</sequence>
<protein>
    <submittedName>
        <fullName evidence="1">Uncharacterized protein</fullName>
    </submittedName>
</protein>
<keyword evidence="2" id="KW-1185">Reference proteome</keyword>
<dbReference type="Proteomes" id="UP000593576">
    <property type="component" value="Unassembled WGS sequence"/>
</dbReference>
<dbReference type="OrthoDB" id="988868at2759"/>
<accession>A0A7J9N5N8</accession>
<evidence type="ECO:0000313" key="2">
    <source>
        <dbReference type="Proteomes" id="UP000593576"/>
    </source>
</evidence>
<dbReference type="EMBL" id="JABFAF010272058">
    <property type="protein sequence ID" value="MBA0878540.1"/>
    <property type="molecule type" value="Genomic_DNA"/>
</dbReference>